<feature type="active site" evidence="4">
    <location>
        <position position="259"/>
    </location>
</feature>
<dbReference type="PIRSF" id="PIRSF036492">
    <property type="entry name" value="ALDH"/>
    <property type="match status" value="1"/>
</dbReference>
<evidence type="ECO:0000313" key="9">
    <source>
        <dbReference type="Proteomes" id="UP000886653"/>
    </source>
</evidence>
<accession>A0A9P6TF45</accession>
<feature type="domain" description="Aldehyde dehydrogenase" evidence="7">
    <location>
        <begin position="27"/>
        <end position="428"/>
    </location>
</feature>
<dbReference type="InterPro" id="IPR016163">
    <property type="entry name" value="Ald_DH_C"/>
</dbReference>
<dbReference type="PROSITE" id="PS00070">
    <property type="entry name" value="ALDEHYDE_DEHYDR_CYS"/>
    <property type="match status" value="1"/>
</dbReference>
<comment type="caution">
    <text evidence="8">The sequence shown here is derived from an EMBL/GenBank/DDBJ whole genome shotgun (WGS) entry which is preliminary data.</text>
</comment>
<sequence>MSNLEIDQLNSSFTPVEEIPKIHHDLHKAFSGGVTKKLEWRTHQLKQLSYLLQENEMAFEEALAHDLGRPKTESHIGELVGVRHQVHNALSNLKSWLKPQNVKTDLTWLIARPKTYREPKGLVLIIGTWNYPVALTINPLIGAIAGGNAVMLKLSEQSPAVANLLTVLIPRYLDSKHICVINGTIPQTTTLLGLHFDHIFFTGSINVGRIIAKAAAETLTPVTLELGGKSPAIVFDDADFAVTGRRLIWAKVMNAGQTCVAPDHLLVSKESEPKLIESLKQAIRDFYPPAPAPNGRQSSRIVNASQLERLKGLLRDTSGEVVATGLGKAEEELGFPLTIVRKVTSEDALMRDEIFGPILPILTYDSVQDVFPPIARAEPLALYVFTSDDRNFELVREQTKSGQLVRNDLLIQFAIPGLPFGGVGKSVFCGLNSHFFCRATNFYPSSTGFRELSWPLLLPHLHLRACFGQPFPLGRCAFQLALPSLHYR</sequence>
<dbReference type="GO" id="GO:0005737">
    <property type="term" value="C:cytoplasm"/>
    <property type="evidence" value="ECO:0007669"/>
    <property type="project" value="TreeGrafter"/>
</dbReference>
<dbReference type="Gene3D" id="3.40.309.10">
    <property type="entry name" value="Aldehyde Dehydrogenase, Chain A, domain 2"/>
    <property type="match status" value="1"/>
</dbReference>
<evidence type="ECO:0000313" key="8">
    <source>
        <dbReference type="EMBL" id="KAG0150037.1"/>
    </source>
</evidence>
<gene>
    <name evidence="8" type="ORF">CROQUDRAFT_653036</name>
</gene>
<dbReference type="SUPFAM" id="SSF53720">
    <property type="entry name" value="ALDH-like"/>
    <property type="match status" value="1"/>
</dbReference>
<dbReference type="Pfam" id="PF00171">
    <property type="entry name" value="Aldedh"/>
    <property type="match status" value="1"/>
</dbReference>
<dbReference type="OrthoDB" id="440325at2759"/>
<keyword evidence="2 3" id="KW-0560">Oxidoreductase</keyword>
<dbReference type="InterPro" id="IPR016160">
    <property type="entry name" value="Ald_DH_CS_CYS"/>
</dbReference>
<evidence type="ECO:0000256" key="3">
    <source>
        <dbReference type="PIRNR" id="PIRNR036492"/>
    </source>
</evidence>
<dbReference type="AlphaFoldDB" id="A0A9P6TF45"/>
<evidence type="ECO:0000256" key="5">
    <source>
        <dbReference type="PROSITE-ProRule" id="PRU10007"/>
    </source>
</evidence>
<name>A0A9P6TF45_9BASI</name>
<dbReference type="EMBL" id="MU167223">
    <property type="protein sequence ID" value="KAG0150037.1"/>
    <property type="molecule type" value="Genomic_DNA"/>
</dbReference>
<dbReference type="InterPro" id="IPR016161">
    <property type="entry name" value="Ald_DH/histidinol_DH"/>
</dbReference>
<evidence type="ECO:0000256" key="6">
    <source>
        <dbReference type="RuleBase" id="RU003345"/>
    </source>
</evidence>
<dbReference type="FunFam" id="3.40.605.10:FF:000004">
    <property type="entry name" value="Aldehyde dehydrogenase"/>
    <property type="match status" value="1"/>
</dbReference>
<dbReference type="GO" id="GO:0006081">
    <property type="term" value="P:aldehyde metabolic process"/>
    <property type="evidence" value="ECO:0007669"/>
    <property type="project" value="InterPro"/>
</dbReference>
<dbReference type="PROSITE" id="PS00687">
    <property type="entry name" value="ALDEHYDE_DEHYDR_GLU"/>
    <property type="match status" value="1"/>
</dbReference>
<reference evidence="8" key="1">
    <citation type="submission" date="2013-11" db="EMBL/GenBank/DDBJ databases">
        <title>Genome sequence of the fusiform rust pathogen reveals effectors for host alternation and coevolution with pine.</title>
        <authorList>
            <consortium name="DOE Joint Genome Institute"/>
            <person name="Smith K."/>
            <person name="Pendleton A."/>
            <person name="Kubisiak T."/>
            <person name="Anderson C."/>
            <person name="Salamov A."/>
            <person name="Aerts A."/>
            <person name="Riley R."/>
            <person name="Clum A."/>
            <person name="Lindquist E."/>
            <person name="Ence D."/>
            <person name="Campbell M."/>
            <person name="Kronenberg Z."/>
            <person name="Feau N."/>
            <person name="Dhillon B."/>
            <person name="Hamelin R."/>
            <person name="Burleigh J."/>
            <person name="Smith J."/>
            <person name="Yandell M."/>
            <person name="Nelson C."/>
            <person name="Grigoriev I."/>
            <person name="Davis J."/>
        </authorList>
    </citation>
    <scope>NUCLEOTIDE SEQUENCE</scope>
    <source>
        <strain evidence="8">G11</strain>
    </source>
</reference>
<dbReference type="GO" id="GO:0004029">
    <property type="term" value="F:aldehyde dehydrogenase (NAD+) activity"/>
    <property type="evidence" value="ECO:0007669"/>
    <property type="project" value="TreeGrafter"/>
</dbReference>
<dbReference type="InterPro" id="IPR015590">
    <property type="entry name" value="Aldehyde_DH_dom"/>
</dbReference>
<evidence type="ECO:0000259" key="7">
    <source>
        <dbReference type="Pfam" id="PF00171"/>
    </source>
</evidence>
<evidence type="ECO:0000256" key="4">
    <source>
        <dbReference type="PIRSR" id="PIRSR036492-1"/>
    </source>
</evidence>
<protein>
    <recommendedName>
        <fullName evidence="3">Aldehyde dehydrogenase</fullName>
    </recommendedName>
</protein>
<dbReference type="PANTHER" id="PTHR43570">
    <property type="entry name" value="ALDEHYDE DEHYDROGENASE"/>
    <property type="match status" value="1"/>
</dbReference>
<comment type="similarity">
    <text evidence="1 3 6">Belongs to the aldehyde dehydrogenase family.</text>
</comment>
<proteinExistence type="inferred from homology"/>
<dbReference type="PANTHER" id="PTHR43570:SF16">
    <property type="entry name" value="ALDEHYDE DEHYDROGENASE TYPE III, ISOFORM Q"/>
    <property type="match status" value="1"/>
</dbReference>
<keyword evidence="9" id="KW-1185">Reference proteome</keyword>
<evidence type="ECO:0000256" key="1">
    <source>
        <dbReference type="ARBA" id="ARBA00009986"/>
    </source>
</evidence>
<dbReference type="InterPro" id="IPR012394">
    <property type="entry name" value="Aldehyde_DH_NAD(P)"/>
</dbReference>
<organism evidence="8 9">
    <name type="scientific">Cronartium quercuum f. sp. fusiforme G11</name>
    <dbReference type="NCBI Taxonomy" id="708437"/>
    <lineage>
        <taxon>Eukaryota</taxon>
        <taxon>Fungi</taxon>
        <taxon>Dikarya</taxon>
        <taxon>Basidiomycota</taxon>
        <taxon>Pucciniomycotina</taxon>
        <taxon>Pucciniomycetes</taxon>
        <taxon>Pucciniales</taxon>
        <taxon>Coleosporiaceae</taxon>
        <taxon>Cronartium</taxon>
    </lineage>
</organism>
<dbReference type="InterPro" id="IPR016162">
    <property type="entry name" value="Ald_DH_N"/>
</dbReference>
<dbReference type="CDD" id="cd07087">
    <property type="entry name" value="ALDH_F3-13-14_CALDH-like"/>
    <property type="match status" value="1"/>
</dbReference>
<feature type="active site" evidence="4 5">
    <location>
        <position position="225"/>
    </location>
</feature>
<dbReference type="InterPro" id="IPR029510">
    <property type="entry name" value="Ald_DH_CS_GLU"/>
</dbReference>
<dbReference type="Gene3D" id="3.40.605.10">
    <property type="entry name" value="Aldehyde Dehydrogenase, Chain A, domain 1"/>
    <property type="match status" value="1"/>
</dbReference>
<evidence type="ECO:0000256" key="2">
    <source>
        <dbReference type="ARBA" id="ARBA00023002"/>
    </source>
</evidence>
<dbReference type="Proteomes" id="UP000886653">
    <property type="component" value="Unassembled WGS sequence"/>
</dbReference>